<dbReference type="InterPro" id="IPR005074">
    <property type="entry name" value="Peptidase_C39"/>
</dbReference>
<dbReference type="PROSITE" id="PS50929">
    <property type="entry name" value="ABC_TM1F"/>
    <property type="match status" value="1"/>
</dbReference>
<comment type="caution">
    <text evidence="13">The sequence shown here is derived from an EMBL/GenBank/DDBJ whole genome shotgun (WGS) entry which is preliminary data.</text>
</comment>
<dbReference type="GO" id="GO:0006508">
    <property type="term" value="P:proteolysis"/>
    <property type="evidence" value="ECO:0007669"/>
    <property type="project" value="InterPro"/>
</dbReference>
<dbReference type="SMART" id="SM00382">
    <property type="entry name" value="AAA"/>
    <property type="match status" value="1"/>
</dbReference>
<organism evidence="13 14">
    <name type="scientific">Photobacterium jeanii</name>
    <dbReference type="NCBI Taxonomy" id="858640"/>
    <lineage>
        <taxon>Bacteria</taxon>
        <taxon>Pseudomonadati</taxon>
        <taxon>Pseudomonadota</taxon>
        <taxon>Gammaproteobacteria</taxon>
        <taxon>Vibrionales</taxon>
        <taxon>Vibrionaceae</taxon>
        <taxon>Photobacterium</taxon>
    </lineage>
</organism>
<gene>
    <name evidence="13" type="ORF">A3K86_20460</name>
</gene>
<evidence type="ECO:0000259" key="10">
    <source>
        <dbReference type="PROSITE" id="PS50893"/>
    </source>
</evidence>
<dbReference type="Gene3D" id="3.40.50.300">
    <property type="entry name" value="P-loop containing nucleotide triphosphate hydrolases"/>
    <property type="match status" value="1"/>
</dbReference>
<dbReference type="STRING" id="858640.A3K86_20460"/>
<feature type="transmembrane region" description="Helical" evidence="9">
    <location>
        <begin position="206"/>
        <end position="226"/>
    </location>
</feature>
<sequence>MIQKENLDWAWRKKIRLVRQTESAECGVACLAMIADWHGFKIDLPALRARHHFSQHGLTLADVMNCAQSLKLSSRPLHATLEELPKLSLPCILHWDMNHFVVLSKVTDKFYELYDPASGVTKLSKEAMNKHYTGIALELAPTHEFEKADVREKVRIRDLIGKTLGFKRALSKIFIFAVALEMLALVSPLVNQVIIDEVLVSFDHNLLDLVIIALLLLAATQSLVSLARQWFTIYLSVNFNMQWAANVFHHLIRLPIDWYEKRELGDISAKFESLDTIQHAITNNIIQALLDLILVTGTLIIMLFYSPLLTMISITTVILYAVMRFAWFDSFKRAEEEIWSTNAKEQSNFLETLHGILSVRINGGMGWRENAWKNLNIARRNAQLNESKLMMIYGVIMEGLTAISTAGVLWFGAKLVLDGQFTAGMLIAFLSFQGRFSGSVTELINNYFEFRMLSVYTERLADIVLTDKEQLKEDVALPSTIASLCDTSAVKVNNLSFRYSENSPLLFERLSFSVSPGEVVAITGRSGCGKTTLAKLLLGLYKPESGNVRIFGHDVSQCNLSDLRSGIGSVFQDDQLFNGSILSNICFFSQQVDMDRAIECAKLANIHDEIEAMPMGYQTLVGEMGNTVSGGQKQRIIFARALYKRPRLLILDEATSHLDVTSEKKVIEAVRELNLPVIQIAHRPETIAAADRNIDISIKTSLQENAVA</sequence>
<keyword evidence="4 9" id="KW-0812">Transmembrane</keyword>
<evidence type="ECO:0000313" key="13">
    <source>
        <dbReference type="EMBL" id="OAN11327.1"/>
    </source>
</evidence>
<dbReference type="GO" id="GO:0008233">
    <property type="term" value="F:peptidase activity"/>
    <property type="evidence" value="ECO:0007669"/>
    <property type="project" value="InterPro"/>
</dbReference>
<dbReference type="Pfam" id="PF00005">
    <property type="entry name" value="ABC_tran"/>
    <property type="match status" value="1"/>
</dbReference>
<dbReference type="Pfam" id="PF03412">
    <property type="entry name" value="Peptidase_C39"/>
    <property type="match status" value="1"/>
</dbReference>
<name>A0A178K2I9_9GAMM</name>
<dbReference type="EMBL" id="LVHF01000033">
    <property type="protein sequence ID" value="OAN11327.1"/>
    <property type="molecule type" value="Genomic_DNA"/>
</dbReference>
<dbReference type="RefSeq" id="WP_068335911.1">
    <property type="nucleotide sequence ID" value="NZ_LVHF01000033.1"/>
</dbReference>
<dbReference type="Gene3D" id="1.20.1560.10">
    <property type="entry name" value="ABC transporter type 1, transmembrane domain"/>
    <property type="match status" value="1"/>
</dbReference>
<dbReference type="InterPro" id="IPR017871">
    <property type="entry name" value="ABC_transporter-like_CS"/>
</dbReference>
<evidence type="ECO:0000256" key="6">
    <source>
        <dbReference type="ARBA" id="ARBA00022840"/>
    </source>
</evidence>
<dbReference type="InterPro" id="IPR027417">
    <property type="entry name" value="P-loop_NTPase"/>
</dbReference>
<dbReference type="CDD" id="cd18567">
    <property type="entry name" value="ABC_6TM_CvaB_RaxB_like"/>
    <property type="match status" value="1"/>
</dbReference>
<feature type="transmembrane region" description="Helical" evidence="9">
    <location>
        <begin position="389"/>
        <end position="411"/>
    </location>
</feature>
<dbReference type="OrthoDB" id="9782586at2"/>
<dbReference type="Pfam" id="PF00664">
    <property type="entry name" value="ABC_membrane"/>
    <property type="match status" value="1"/>
</dbReference>
<evidence type="ECO:0000256" key="9">
    <source>
        <dbReference type="SAM" id="Phobius"/>
    </source>
</evidence>
<dbReference type="PROSITE" id="PS00211">
    <property type="entry name" value="ABC_TRANSPORTER_1"/>
    <property type="match status" value="1"/>
</dbReference>
<dbReference type="InterPro" id="IPR039421">
    <property type="entry name" value="Type_1_exporter"/>
</dbReference>
<evidence type="ECO:0000259" key="12">
    <source>
        <dbReference type="PROSITE" id="PS50990"/>
    </source>
</evidence>
<evidence type="ECO:0000256" key="4">
    <source>
        <dbReference type="ARBA" id="ARBA00022692"/>
    </source>
</evidence>
<feature type="transmembrane region" description="Helical" evidence="9">
    <location>
        <begin position="288"/>
        <end position="305"/>
    </location>
</feature>
<dbReference type="Gene3D" id="3.90.70.10">
    <property type="entry name" value="Cysteine proteinases"/>
    <property type="match status" value="1"/>
</dbReference>
<keyword evidence="8 9" id="KW-0472">Membrane</keyword>
<feature type="transmembrane region" description="Helical" evidence="9">
    <location>
        <begin position="173"/>
        <end position="194"/>
    </location>
</feature>
<dbReference type="GO" id="GO:0005886">
    <property type="term" value="C:plasma membrane"/>
    <property type="evidence" value="ECO:0007669"/>
    <property type="project" value="UniProtKB-SubCell"/>
</dbReference>
<dbReference type="Proteomes" id="UP000078503">
    <property type="component" value="Unassembled WGS sequence"/>
</dbReference>
<dbReference type="InterPro" id="IPR011527">
    <property type="entry name" value="ABC1_TM_dom"/>
</dbReference>
<keyword evidence="2" id="KW-0813">Transport</keyword>
<dbReference type="SUPFAM" id="SSF52540">
    <property type="entry name" value="P-loop containing nucleoside triphosphate hydrolases"/>
    <property type="match status" value="1"/>
</dbReference>
<keyword evidence="7 9" id="KW-1133">Transmembrane helix</keyword>
<evidence type="ECO:0000256" key="3">
    <source>
        <dbReference type="ARBA" id="ARBA00022475"/>
    </source>
</evidence>
<dbReference type="GO" id="GO:0034040">
    <property type="term" value="F:ATPase-coupled lipid transmembrane transporter activity"/>
    <property type="evidence" value="ECO:0007669"/>
    <property type="project" value="TreeGrafter"/>
</dbReference>
<proteinExistence type="predicted"/>
<dbReference type="InterPro" id="IPR003439">
    <property type="entry name" value="ABC_transporter-like_ATP-bd"/>
</dbReference>
<evidence type="ECO:0000256" key="8">
    <source>
        <dbReference type="ARBA" id="ARBA00023136"/>
    </source>
</evidence>
<evidence type="ECO:0000259" key="11">
    <source>
        <dbReference type="PROSITE" id="PS50929"/>
    </source>
</evidence>
<feature type="transmembrane region" description="Helical" evidence="9">
    <location>
        <begin position="311"/>
        <end position="328"/>
    </location>
</feature>
<dbReference type="InterPro" id="IPR003593">
    <property type="entry name" value="AAA+_ATPase"/>
</dbReference>
<dbReference type="PROSITE" id="PS50990">
    <property type="entry name" value="PEPTIDASE_C39"/>
    <property type="match status" value="1"/>
</dbReference>
<keyword evidence="14" id="KW-1185">Reference proteome</keyword>
<dbReference type="SUPFAM" id="SSF90123">
    <property type="entry name" value="ABC transporter transmembrane region"/>
    <property type="match status" value="1"/>
</dbReference>
<keyword evidence="3" id="KW-1003">Cell membrane</keyword>
<evidence type="ECO:0000256" key="2">
    <source>
        <dbReference type="ARBA" id="ARBA00022448"/>
    </source>
</evidence>
<dbReference type="AlphaFoldDB" id="A0A178K2I9"/>
<dbReference type="PROSITE" id="PS50893">
    <property type="entry name" value="ABC_TRANSPORTER_2"/>
    <property type="match status" value="1"/>
</dbReference>
<dbReference type="InterPro" id="IPR036640">
    <property type="entry name" value="ABC1_TM_sf"/>
</dbReference>
<keyword evidence="6" id="KW-0067">ATP-binding</keyword>
<evidence type="ECO:0000313" key="14">
    <source>
        <dbReference type="Proteomes" id="UP000078503"/>
    </source>
</evidence>
<evidence type="ECO:0000256" key="5">
    <source>
        <dbReference type="ARBA" id="ARBA00022741"/>
    </source>
</evidence>
<comment type="subcellular location">
    <subcellularLocation>
        <location evidence="1">Cell membrane</location>
        <topology evidence="1">Multi-pass membrane protein</topology>
    </subcellularLocation>
</comment>
<accession>A0A178K2I9</accession>
<feature type="domain" description="ABC transmembrane type-1" evidence="11">
    <location>
        <begin position="173"/>
        <end position="452"/>
    </location>
</feature>
<feature type="domain" description="ABC transporter" evidence="10">
    <location>
        <begin position="490"/>
        <end position="708"/>
    </location>
</feature>
<dbReference type="GO" id="GO:0140359">
    <property type="term" value="F:ABC-type transporter activity"/>
    <property type="evidence" value="ECO:0007669"/>
    <property type="project" value="InterPro"/>
</dbReference>
<dbReference type="PANTHER" id="PTHR24221:SF606">
    <property type="entry name" value="COLICIN V SECRETION-PROCESSING ATP-BINDING PROTEIN"/>
    <property type="match status" value="1"/>
</dbReference>
<reference evidence="13 14" key="1">
    <citation type="submission" date="2016-03" db="EMBL/GenBank/DDBJ databases">
        <title>Photobacterium proteolyticum sp. nov. a protease producing bacterium isolated from ocean sediments of Laizhou Bay.</title>
        <authorList>
            <person name="Li Y."/>
        </authorList>
    </citation>
    <scope>NUCLEOTIDE SEQUENCE [LARGE SCALE GENOMIC DNA]</scope>
    <source>
        <strain evidence="13 14">R-40508</strain>
    </source>
</reference>
<keyword evidence="5" id="KW-0547">Nucleotide-binding</keyword>
<dbReference type="GO" id="GO:0016887">
    <property type="term" value="F:ATP hydrolysis activity"/>
    <property type="evidence" value="ECO:0007669"/>
    <property type="project" value="InterPro"/>
</dbReference>
<dbReference type="GO" id="GO:0005524">
    <property type="term" value="F:ATP binding"/>
    <property type="evidence" value="ECO:0007669"/>
    <property type="project" value="UniProtKB-KW"/>
</dbReference>
<feature type="domain" description="Peptidase C39" evidence="12">
    <location>
        <begin position="20"/>
        <end position="139"/>
    </location>
</feature>
<protein>
    <submittedName>
        <fullName evidence="13">Peptidase C39</fullName>
    </submittedName>
</protein>
<dbReference type="FunFam" id="3.40.50.300:FF:000299">
    <property type="entry name" value="ABC transporter ATP-binding protein/permease"/>
    <property type="match status" value="1"/>
</dbReference>
<evidence type="ECO:0000256" key="7">
    <source>
        <dbReference type="ARBA" id="ARBA00022989"/>
    </source>
</evidence>
<evidence type="ECO:0000256" key="1">
    <source>
        <dbReference type="ARBA" id="ARBA00004651"/>
    </source>
</evidence>
<dbReference type="PANTHER" id="PTHR24221">
    <property type="entry name" value="ATP-BINDING CASSETTE SUB-FAMILY B"/>
    <property type="match status" value="1"/>
</dbReference>